<dbReference type="EMBL" id="JAALHA020000021">
    <property type="protein sequence ID" value="MDR9899046.1"/>
    <property type="molecule type" value="Genomic_DNA"/>
</dbReference>
<evidence type="ECO:0000313" key="2">
    <source>
        <dbReference type="Proteomes" id="UP000667802"/>
    </source>
</evidence>
<accession>A0AAP5M8D8</accession>
<sequence length="199" mass="23145">MFKTTFVQFSDQEYELRVDTNVAQPTATWLKNQECEFSQLSYDTCTGFKIFGISQVVLQRLSEKFPPIPANDNLVLVSYEERLDSGLKELRKIALTGEWKDILEVTNNWTSNFKKAVWKALAQSDREHIEMLKLKNSIETLEKVQLRKMVTLLKEVTIIHKDFKLANKNEEELLDEMFKLLPQAKREIEAALTLVQAMN</sequence>
<comment type="caution">
    <text evidence="1">The sequence shown here is derived from an EMBL/GenBank/DDBJ whole genome shotgun (WGS) entry which is preliminary data.</text>
</comment>
<protein>
    <submittedName>
        <fullName evidence="1">Uncharacterized protein</fullName>
    </submittedName>
</protein>
<keyword evidence="2" id="KW-1185">Reference proteome</keyword>
<dbReference type="RefSeq" id="WP_208343915.1">
    <property type="nucleotide sequence ID" value="NZ_CAWQFN010000416.1"/>
</dbReference>
<reference evidence="2" key="1">
    <citation type="journal article" date="2021" name="Science">
        <title>Hunting the eagle killer: A cyanobacterial neurotoxin causes vacuolar myelinopathy.</title>
        <authorList>
            <person name="Breinlinger S."/>
            <person name="Phillips T.J."/>
            <person name="Haram B.N."/>
            <person name="Mares J."/>
            <person name="Martinez Yerena J.A."/>
            <person name="Hrouzek P."/>
            <person name="Sobotka R."/>
            <person name="Henderson W.M."/>
            <person name="Schmieder P."/>
            <person name="Williams S.M."/>
            <person name="Lauderdale J.D."/>
            <person name="Wilde H.D."/>
            <person name="Gerrin W."/>
            <person name="Kust A."/>
            <person name="Washington J.W."/>
            <person name="Wagner C."/>
            <person name="Geier B."/>
            <person name="Liebeke M."/>
            <person name="Enke H."/>
            <person name="Niedermeyer T.H.J."/>
            <person name="Wilde S.B."/>
        </authorList>
    </citation>
    <scope>NUCLEOTIDE SEQUENCE [LARGE SCALE GENOMIC DNA]</scope>
    <source>
        <strain evidence="2">Thurmond2011</strain>
    </source>
</reference>
<dbReference type="Proteomes" id="UP000667802">
    <property type="component" value="Unassembled WGS sequence"/>
</dbReference>
<name>A0AAP5M8D8_9CYAN</name>
<evidence type="ECO:0000313" key="1">
    <source>
        <dbReference type="EMBL" id="MDR9899046.1"/>
    </source>
</evidence>
<proteinExistence type="predicted"/>
<dbReference type="AlphaFoldDB" id="A0AAP5M8D8"/>
<organism evidence="1 2">
    <name type="scientific">Aetokthonos hydrillicola Thurmond2011</name>
    <dbReference type="NCBI Taxonomy" id="2712845"/>
    <lineage>
        <taxon>Bacteria</taxon>
        <taxon>Bacillati</taxon>
        <taxon>Cyanobacteriota</taxon>
        <taxon>Cyanophyceae</taxon>
        <taxon>Nostocales</taxon>
        <taxon>Hapalosiphonaceae</taxon>
        <taxon>Aetokthonos</taxon>
    </lineage>
</organism>
<gene>
    <name evidence="1" type="ORF">G7B40_031470</name>
</gene>